<evidence type="ECO:0008006" key="4">
    <source>
        <dbReference type="Google" id="ProtNLM"/>
    </source>
</evidence>
<accession>A0ABU6WTG8</accession>
<evidence type="ECO:0000313" key="3">
    <source>
        <dbReference type="Proteomes" id="UP001341840"/>
    </source>
</evidence>
<protein>
    <recommendedName>
        <fullName evidence="4">Secreted protein</fullName>
    </recommendedName>
</protein>
<sequence>MFRLPVCVRCHYVFAVPTSDSRHCFSAASSRFHLSGCFAFLLLLPLRVSTSTAMVGILLYKVRFQIKIILGDFMVLHSKGFYKALSPNSMKKLFKIRRGHAEGSIL</sequence>
<gene>
    <name evidence="2" type="ORF">PIB30_084258</name>
</gene>
<keyword evidence="3" id="KW-1185">Reference proteome</keyword>
<comment type="caution">
    <text evidence="2">The sequence shown here is derived from an EMBL/GenBank/DDBJ whole genome shotgun (WGS) entry which is preliminary data.</text>
</comment>
<keyword evidence="1" id="KW-0472">Membrane</keyword>
<name>A0ABU6WTG8_9FABA</name>
<evidence type="ECO:0000313" key="2">
    <source>
        <dbReference type="EMBL" id="MED6188260.1"/>
    </source>
</evidence>
<evidence type="ECO:0000256" key="1">
    <source>
        <dbReference type="SAM" id="Phobius"/>
    </source>
</evidence>
<keyword evidence="1" id="KW-1133">Transmembrane helix</keyword>
<feature type="transmembrane region" description="Helical" evidence="1">
    <location>
        <begin position="38"/>
        <end position="60"/>
    </location>
</feature>
<dbReference type="Proteomes" id="UP001341840">
    <property type="component" value="Unassembled WGS sequence"/>
</dbReference>
<keyword evidence="1" id="KW-0812">Transmembrane</keyword>
<reference evidence="2 3" key="1">
    <citation type="journal article" date="2023" name="Plants (Basel)">
        <title>Bridging the Gap: Combining Genomics and Transcriptomics Approaches to Understand Stylosanthes scabra, an Orphan Legume from the Brazilian Caatinga.</title>
        <authorList>
            <person name="Ferreira-Neto J.R.C."/>
            <person name="da Silva M.D."/>
            <person name="Binneck E."/>
            <person name="de Melo N.F."/>
            <person name="da Silva R.H."/>
            <person name="de Melo A.L.T.M."/>
            <person name="Pandolfi V."/>
            <person name="Bustamante F.O."/>
            <person name="Brasileiro-Vidal A.C."/>
            <person name="Benko-Iseppon A.M."/>
        </authorList>
    </citation>
    <scope>NUCLEOTIDE SEQUENCE [LARGE SCALE GENOMIC DNA]</scope>
    <source>
        <tissue evidence="2">Leaves</tissue>
    </source>
</reference>
<proteinExistence type="predicted"/>
<organism evidence="2 3">
    <name type="scientific">Stylosanthes scabra</name>
    <dbReference type="NCBI Taxonomy" id="79078"/>
    <lineage>
        <taxon>Eukaryota</taxon>
        <taxon>Viridiplantae</taxon>
        <taxon>Streptophyta</taxon>
        <taxon>Embryophyta</taxon>
        <taxon>Tracheophyta</taxon>
        <taxon>Spermatophyta</taxon>
        <taxon>Magnoliopsida</taxon>
        <taxon>eudicotyledons</taxon>
        <taxon>Gunneridae</taxon>
        <taxon>Pentapetalae</taxon>
        <taxon>rosids</taxon>
        <taxon>fabids</taxon>
        <taxon>Fabales</taxon>
        <taxon>Fabaceae</taxon>
        <taxon>Papilionoideae</taxon>
        <taxon>50 kb inversion clade</taxon>
        <taxon>dalbergioids sensu lato</taxon>
        <taxon>Dalbergieae</taxon>
        <taxon>Pterocarpus clade</taxon>
        <taxon>Stylosanthes</taxon>
    </lineage>
</organism>
<dbReference type="EMBL" id="JASCZI010182604">
    <property type="protein sequence ID" value="MED6188260.1"/>
    <property type="molecule type" value="Genomic_DNA"/>
</dbReference>